<evidence type="ECO:0000313" key="7">
    <source>
        <dbReference type="Proteomes" id="UP000324133"/>
    </source>
</evidence>
<dbReference type="SMART" id="SM00491">
    <property type="entry name" value="HELICc2"/>
    <property type="match status" value="1"/>
</dbReference>
<gene>
    <name evidence="6" type="ORF">FOA19_06040</name>
</gene>
<dbReference type="Gene3D" id="3.40.50.300">
    <property type="entry name" value="P-loop containing nucleotide triphosphate hydrolases"/>
    <property type="match status" value="2"/>
</dbReference>
<evidence type="ECO:0000256" key="3">
    <source>
        <dbReference type="ARBA" id="ARBA00022840"/>
    </source>
</evidence>
<dbReference type="GO" id="GO:0016818">
    <property type="term" value="F:hydrolase activity, acting on acid anhydrides, in phosphorus-containing anhydrides"/>
    <property type="evidence" value="ECO:0007669"/>
    <property type="project" value="InterPro"/>
</dbReference>
<dbReference type="SUPFAM" id="SSF52540">
    <property type="entry name" value="P-loop containing nucleoside triphosphate hydrolases"/>
    <property type="match status" value="1"/>
</dbReference>
<dbReference type="PANTHER" id="PTHR11472:SF34">
    <property type="entry name" value="REGULATOR OF TELOMERE ELONGATION HELICASE 1"/>
    <property type="match status" value="1"/>
</dbReference>
<dbReference type="PANTHER" id="PTHR11472">
    <property type="entry name" value="DNA REPAIR DEAD HELICASE RAD3/XP-D SUBFAMILY MEMBER"/>
    <property type="match status" value="1"/>
</dbReference>
<evidence type="ECO:0000313" key="6">
    <source>
        <dbReference type="EMBL" id="KAA3440220.1"/>
    </source>
</evidence>
<dbReference type="GO" id="GO:0003676">
    <property type="term" value="F:nucleic acid binding"/>
    <property type="evidence" value="ECO:0007669"/>
    <property type="project" value="InterPro"/>
</dbReference>
<dbReference type="Pfam" id="PF00270">
    <property type="entry name" value="DEAD"/>
    <property type="match status" value="1"/>
</dbReference>
<dbReference type="OrthoDB" id="9803913at2"/>
<dbReference type="InterPro" id="IPR045028">
    <property type="entry name" value="DinG/Rad3-like"/>
</dbReference>
<dbReference type="PROSITE" id="PS51193">
    <property type="entry name" value="HELICASE_ATP_BIND_2"/>
    <property type="match status" value="1"/>
</dbReference>
<dbReference type="AlphaFoldDB" id="A0A5B6TL59"/>
<dbReference type="InterPro" id="IPR011545">
    <property type="entry name" value="DEAD/DEAH_box_helicase_dom"/>
</dbReference>
<name>A0A5B6TL59_9BACT</name>
<evidence type="ECO:0000256" key="2">
    <source>
        <dbReference type="ARBA" id="ARBA00022801"/>
    </source>
</evidence>
<dbReference type="Proteomes" id="UP000324133">
    <property type="component" value="Unassembled WGS sequence"/>
</dbReference>
<dbReference type="Pfam" id="PF13307">
    <property type="entry name" value="Helicase_C_2"/>
    <property type="match status" value="1"/>
</dbReference>
<keyword evidence="7" id="KW-1185">Reference proteome</keyword>
<proteinExistence type="inferred from homology"/>
<keyword evidence="6" id="KW-0347">Helicase</keyword>
<dbReference type="GO" id="GO:0006139">
    <property type="term" value="P:nucleobase-containing compound metabolic process"/>
    <property type="evidence" value="ECO:0007669"/>
    <property type="project" value="InterPro"/>
</dbReference>
<dbReference type="EMBL" id="VKKY01000001">
    <property type="protein sequence ID" value="KAA3440220.1"/>
    <property type="molecule type" value="Genomic_DNA"/>
</dbReference>
<comment type="similarity">
    <text evidence="4">Belongs to the helicase family. DinG subfamily.</text>
</comment>
<organism evidence="6 7">
    <name type="scientific">Rufibacter hautae</name>
    <dbReference type="NCBI Taxonomy" id="2595005"/>
    <lineage>
        <taxon>Bacteria</taxon>
        <taxon>Pseudomonadati</taxon>
        <taxon>Bacteroidota</taxon>
        <taxon>Cytophagia</taxon>
        <taxon>Cytophagales</taxon>
        <taxon>Hymenobacteraceae</taxon>
        <taxon>Rufibacter</taxon>
    </lineage>
</organism>
<dbReference type="GO" id="GO:0003678">
    <property type="term" value="F:DNA helicase activity"/>
    <property type="evidence" value="ECO:0007669"/>
    <property type="project" value="TreeGrafter"/>
</dbReference>
<accession>A0A5B6TL59</accession>
<dbReference type="InterPro" id="IPR027417">
    <property type="entry name" value="P-loop_NTPase"/>
</dbReference>
<feature type="domain" description="Helicase ATP-binding" evidence="5">
    <location>
        <begin position="292"/>
        <end position="583"/>
    </location>
</feature>
<keyword evidence="3" id="KW-0067">ATP-binding</keyword>
<evidence type="ECO:0000256" key="4">
    <source>
        <dbReference type="ARBA" id="ARBA00038058"/>
    </source>
</evidence>
<dbReference type="InterPro" id="IPR006555">
    <property type="entry name" value="ATP-dep_Helicase_C"/>
</dbReference>
<dbReference type="InterPro" id="IPR014013">
    <property type="entry name" value="Helic_SF1/SF2_ATP-bd_DinG/Rad3"/>
</dbReference>
<protein>
    <submittedName>
        <fullName evidence="6">ATP-dependent DNA helicase</fullName>
    </submittedName>
</protein>
<dbReference type="GO" id="GO:0005524">
    <property type="term" value="F:ATP binding"/>
    <property type="evidence" value="ECO:0007669"/>
    <property type="project" value="UniProtKB-KW"/>
</dbReference>
<comment type="caution">
    <text evidence="6">The sequence shown here is derived from an EMBL/GenBank/DDBJ whole genome shotgun (WGS) entry which is preliminary data.</text>
</comment>
<keyword evidence="2" id="KW-0378">Hydrolase</keyword>
<reference evidence="6 7" key="1">
    <citation type="submission" date="2019-07" db="EMBL/GenBank/DDBJ databases">
        <title>Rufibacter sp. nov., isolated from lake sediment.</title>
        <authorList>
            <person name="Qu J.-H."/>
        </authorList>
    </citation>
    <scope>NUCLEOTIDE SEQUENCE [LARGE SCALE GENOMIC DNA]</scope>
    <source>
        <strain evidence="6 7">NBS58-1</strain>
    </source>
</reference>
<evidence type="ECO:0000256" key="1">
    <source>
        <dbReference type="ARBA" id="ARBA00022741"/>
    </source>
</evidence>
<evidence type="ECO:0000259" key="5">
    <source>
        <dbReference type="PROSITE" id="PS51193"/>
    </source>
</evidence>
<keyword evidence="1" id="KW-0547">Nucleotide-binding</keyword>
<sequence>MQSARRVKEILLMKAASPSFALVHLYATGSYGLKHGLLQVGVLSLEKGNAVLREWFINPEAEFGRSVQKLSKISKEQAKSAPLWQEQKTEVQAYLSSFTHLFFFHERHEQTWLKHYILAGMAAPPVCADLALLSSFFLPHLNLMEMGDVVARSTAAQKKPASQPMHMALAALHTHLFQLLEVLLQKIPSTPENESGEPTLFMQLLRQVLNLGAIFMGTAWRTLVSAAEHIETLEPLDLHWLTPPATTEVPVLPFHLREQLTSWLPTVPDAPVVKPRVDIAPPSDQLIHDALHAWYKKHGLPERYAQMQYAKFCNKALTDKGTFVAEAGTGTGKTMGYLIAAAELLRLNPGRKVVVATATKNLQEQVMQGEIPRLRFKGGLHAHLRPAIVKGKNNYLCVSALLELYDELVVQEKGTIREGLSWLYLVLRVHHTQGEVEEIPQNIKAILPDTYRLLTEANAQEVCVPKLCQEPAKCTYARHMEQAYAADIIVTNHHKLLQLTPKLTDLIKHCIIDEADQFPDFARSALSMNFSLGIVEARLLRPLLGKDYRKGLLDVVGDKVMKGADTETTLLVLDEIDSIHRDCATIRASGELIQALPIQGEQRWQEEVALIENGRWTKREFSADIEQALQELLTAIQFVAGKIDRILKLLKKPEDKTFSRLETYKEKAAEFADSLQKITSDFPARKWIHVLEKSGQNWSVSKMPYYLQDEMEKLQNVYPSLLFTSATLYVGGNTQYFRNQLGRSEPFAQEVRYLSPFNYEQQEKVHAVVPAFIPCYEHKMALDQKQAWLQTSMETLLKCIVAMNGRTLVLFTSRRDMDDAYRWLHPRLPAYDIELLKQEGTSLWEIRRFRQEEHSVLLGLDRMWSGVDFPGVTLSQVIVFRLPNPSLGNPLVAHRREVEGGYFWSKFYYPASQHKLRQGFGRLVRREKDKGAFVILDSRIFHTARMQHLKDELPVDITPFHGGAEMENWLLKTLLPKLELASEWERRGVSL</sequence>